<organism evidence="2 3">
    <name type="scientific">Tenacibaculum polynesiense</name>
    <dbReference type="NCBI Taxonomy" id="3137857"/>
    <lineage>
        <taxon>Bacteria</taxon>
        <taxon>Pseudomonadati</taxon>
        <taxon>Bacteroidota</taxon>
        <taxon>Flavobacteriia</taxon>
        <taxon>Flavobacteriales</taxon>
        <taxon>Flavobacteriaceae</taxon>
        <taxon>Tenacibaculum</taxon>
    </lineage>
</organism>
<protein>
    <submittedName>
        <fullName evidence="2">Uncharacterized protein</fullName>
    </submittedName>
</protein>
<reference evidence="2 3" key="1">
    <citation type="submission" date="2024-05" db="EMBL/GenBank/DDBJ databases">
        <authorList>
            <person name="Duchaud E."/>
        </authorList>
    </citation>
    <scope>NUCLEOTIDE SEQUENCE [LARGE SCALE GENOMIC DNA]</scope>
    <source>
        <strain evidence="2">Ena-SAMPLE-TAB-13-05-2024-13:56:06:370-140308</strain>
    </source>
</reference>
<keyword evidence="1" id="KW-1133">Transmembrane helix</keyword>
<keyword evidence="3" id="KW-1185">Reference proteome</keyword>
<comment type="caution">
    <text evidence="2">The sequence shown here is derived from an EMBL/GenBank/DDBJ whole genome shotgun (WGS) entry which is preliminary data.</text>
</comment>
<keyword evidence="1" id="KW-0812">Transmembrane</keyword>
<gene>
    <name evidence="2" type="ORF">T190423A01A_30285</name>
</gene>
<keyword evidence="1" id="KW-0472">Membrane</keyword>
<feature type="transmembrane region" description="Helical" evidence="1">
    <location>
        <begin position="90"/>
        <end position="110"/>
    </location>
</feature>
<evidence type="ECO:0000313" key="3">
    <source>
        <dbReference type="Proteomes" id="UP001497527"/>
    </source>
</evidence>
<sequence>MSITKQFTVNTSIKEKSSFNIINLINKRIDQEKENAIGLAVVFIMVGTMIASISAALAIHGKINLFALVFSCITAMGANATAISQQPFKTIVWAFIINIIGNILLIIYQLM</sequence>
<dbReference type="RefSeq" id="WP_348717207.1">
    <property type="nucleotide sequence ID" value="NZ_CAXJIO010000012.1"/>
</dbReference>
<proteinExistence type="predicted"/>
<dbReference type="Proteomes" id="UP001497527">
    <property type="component" value="Unassembled WGS sequence"/>
</dbReference>
<evidence type="ECO:0000256" key="1">
    <source>
        <dbReference type="SAM" id="Phobius"/>
    </source>
</evidence>
<name>A0ABM9PC30_9FLAO</name>
<accession>A0ABM9PC30</accession>
<feature type="transmembrane region" description="Helical" evidence="1">
    <location>
        <begin position="36"/>
        <end position="59"/>
    </location>
</feature>
<feature type="transmembrane region" description="Helical" evidence="1">
    <location>
        <begin position="65"/>
        <end position="83"/>
    </location>
</feature>
<dbReference type="EMBL" id="CAXJIO010000012">
    <property type="protein sequence ID" value="CAL2103171.1"/>
    <property type="molecule type" value="Genomic_DNA"/>
</dbReference>
<evidence type="ECO:0000313" key="2">
    <source>
        <dbReference type="EMBL" id="CAL2103171.1"/>
    </source>
</evidence>